<keyword evidence="3" id="KW-1185">Reference proteome</keyword>
<feature type="region of interest" description="Disordered" evidence="1">
    <location>
        <begin position="1"/>
        <end position="61"/>
    </location>
</feature>
<proteinExistence type="predicted"/>
<accession>A0ABP4L0J0</accession>
<feature type="compositionally biased region" description="Basic and acidic residues" evidence="1">
    <location>
        <begin position="334"/>
        <end position="344"/>
    </location>
</feature>
<feature type="region of interest" description="Disordered" evidence="1">
    <location>
        <begin position="286"/>
        <end position="364"/>
    </location>
</feature>
<feature type="compositionally biased region" description="Polar residues" evidence="1">
    <location>
        <begin position="315"/>
        <end position="327"/>
    </location>
</feature>
<dbReference type="RefSeq" id="WP_344502249.1">
    <property type="nucleotide sequence ID" value="NZ_BAAAQD010000004.1"/>
</dbReference>
<feature type="compositionally biased region" description="Basic residues" evidence="1">
    <location>
        <begin position="47"/>
        <end position="59"/>
    </location>
</feature>
<dbReference type="EMBL" id="BAAAQD010000004">
    <property type="protein sequence ID" value="GAA1512005.1"/>
    <property type="molecule type" value="Genomic_DNA"/>
</dbReference>
<evidence type="ECO:0000256" key="1">
    <source>
        <dbReference type="SAM" id="MobiDB-lite"/>
    </source>
</evidence>
<name>A0ABP4L0J0_9ACTN</name>
<organism evidence="2 3">
    <name type="scientific">Dactylosporangium maewongense</name>
    <dbReference type="NCBI Taxonomy" id="634393"/>
    <lineage>
        <taxon>Bacteria</taxon>
        <taxon>Bacillati</taxon>
        <taxon>Actinomycetota</taxon>
        <taxon>Actinomycetes</taxon>
        <taxon>Micromonosporales</taxon>
        <taxon>Micromonosporaceae</taxon>
        <taxon>Dactylosporangium</taxon>
    </lineage>
</organism>
<feature type="compositionally biased region" description="Low complexity" evidence="1">
    <location>
        <begin position="293"/>
        <end position="304"/>
    </location>
</feature>
<evidence type="ECO:0000313" key="2">
    <source>
        <dbReference type="EMBL" id="GAA1512005.1"/>
    </source>
</evidence>
<protein>
    <submittedName>
        <fullName evidence="2">Uncharacterized protein</fullName>
    </submittedName>
</protein>
<evidence type="ECO:0000313" key="3">
    <source>
        <dbReference type="Proteomes" id="UP001501470"/>
    </source>
</evidence>
<comment type="caution">
    <text evidence="2">The sequence shown here is derived from an EMBL/GenBank/DDBJ whole genome shotgun (WGS) entry which is preliminary data.</text>
</comment>
<sequence>MPDEEDQHQPAPDPAQDGGHPSGGQRDGGQQRSGGEQDRQQQDGTGRARRDRKRRRAIRAHAAQTGVAYSVAARQLAGFGVGPGETLASLGRTVYPVGLPGRWTVIARELRPAAVKLHDTRRAARLAGGRAVHLVERFPPGESHAGPCYAGDGLEDLLAMLYLVVVREAPGLVPAALDLAWTAELGEETAVDMECAEVDRAARLVLDDGIAGLWARVEDALRSGQANPSPAIRHDADRLSLVCRMFTMPVEGPDGEPYVLRAPWTGAAQILDALLVIADDGHAPGTRVRLTHPATPGPAAGTTTPAPPAPGTTTQARSQPREVTQVRQPAGKADQGRPEAREAAQDPPAAGAPLPGPPASGTIIGARWAAAGPPRGYEIRLDGDPATHTMRPEDLIVLPRQESTATALQV</sequence>
<reference evidence="3" key="1">
    <citation type="journal article" date="2019" name="Int. J. Syst. Evol. Microbiol.">
        <title>The Global Catalogue of Microorganisms (GCM) 10K type strain sequencing project: providing services to taxonomists for standard genome sequencing and annotation.</title>
        <authorList>
            <consortium name="The Broad Institute Genomics Platform"/>
            <consortium name="The Broad Institute Genome Sequencing Center for Infectious Disease"/>
            <person name="Wu L."/>
            <person name="Ma J."/>
        </authorList>
    </citation>
    <scope>NUCLEOTIDE SEQUENCE [LARGE SCALE GENOMIC DNA]</scope>
    <source>
        <strain evidence="3">JCM 15933</strain>
    </source>
</reference>
<dbReference type="Proteomes" id="UP001501470">
    <property type="component" value="Unassembled WGS sequence"/>
</dbReference>
<gene>
    <name evidence="2" type="ORF">GCM10009827_027810</name>
</gene>